<protein>
    <submittedName>
        <fullName evidence="1">Uncharacterized protein</fullName>
    </submittedName>
</protein>
<dbReference type="AlphaFoldDB" id="A0A382HXF4"/>
<organism evidence="1">
    <name type="scientific">marine metagenome</name>
    <dbReference type="NCBI Taxonomy" id="408172"/>
    <lineage>
        <taxon>unclassified sequences</taxon>
        <taxon>metagenomes</taxon>
        <taxon>ecological metagenomes</taxon>
    </lineage>
</organism>
<dbReference type="EMBL" id="UINC01063772">
    <property type="protein sequence ID" value="SVB91752.1"/>
    <property type="molecule type" value="Genomic_DNA"/>
</dbReference>
<evidence type="ECO:0000313" key="1">
    <source>
        <dbReference type="EMBL" id="SVB91752.1"/>
    </source>
</evidence>
<proteinExistence type="predicted"/>
<gene>
    <name evidence="1" type="ORF">METZ01_LOCUS244606</name>
</gene>
<accession>A0A382HXF4</accession>
<name>A0A382HXF4_9ZZZZ</name>
<sequence length="23" mass="2581">MPICIETIDSDFKTLTGTPEKQL</sequence>
<reference evidence="1" key="1">
    <citation type="submission" date="2018-05" db="EMBL/GenBank/DDBJ databases">
        <authorList>
            <person name="Lanie J.A."/>
            <person name="Ng W.-L."/>
            <person name="Kazmierczak K.M."/>
            <person name="Andrzejewski T.M."/>
            <person name="Davidsen T.M."/>
            <person name="Wayne K.J."/>
            <person name="Tettelin H."/>
            <person name="Glass J.I."/>
            <person name="Rusch D."/>
            <person name="Podicherti R."/>
            <person name="Tsui H.-C.T."/>
            <person name="Winkler M.E."/>
        </authorList>
    </citation>
    <scope>NUCLEOTIDE SEQUENCE</scope>
</reference>